<feature type="domain" description="BD-FAE-like" evidence="2">
    <location>
        <begin position="54"/>
        <end position="249"/>
    </location>
</feature>
<evidence type="ECO:0000256" key="1">
    <source>
        <dbReference type="ARBA" id="ARBA00022801"/>
    </source>
</evidence>
<dbReference type="Pfam" id="PF20434">
    <property type="entry name" value="BD-FAE"/>
    <property type="match status" value="1"/>
</dbReference>
<gene>
    <name evidence="3" type="ORF">CIAN88_03895</name>
</gene>
<evidence type="ECO:0000259" key="2">
    <source>
        <dbReference type="Pfam" id="PF20434"/>
    </source>
</evidence>
<dbReference type="InterPro" id="IPR049492">
    <property type="entry name" value="BD-FAE-like_dom"/>
</dbReference>
<dbReference type="Proteomes" id="UP000030008">
    <property type="component" value="Unassembled WGS sequence"/>
</dbReference>
<reference evidence="3 4" key="1">
    <citation type="submission" date="2014-08" db="EMBL/GenBank/DDBJ databases">
        <title>Clostridium innocuum, an unnegligible vancomycin-resistant pathogen causing extra-intestinal infections.</title>
        <authorList>
            <person name="Feng Y."/>
            <person name="Chiu C.-H."/>
        </authorList>
    </citation>
    <scope>NUCLEOTIDE SEQUENCE [LARGE SCALE GENOMIC DNA]</scope>
    <source>
        <strain evidence="3 4">AN88</strain>
    </source>
</reference>
<dbReference type="EMBL" id="JQIF01000017">
    <property type="protein sequence ID" value="KGJ54291.1"/>
    <property type="molecule type" value="Genomic_DNA"/>
</dbReference>
<sequence length="299" mass="33590">MKKRIEIVNQRKSISLIDDIVYSQTIDNQGNSINLYMSMLIQNVNVERKIVMTESHDNEKYPIILCIPGGGFTHCERNRILPEVQFLAEEGFLIASIDYRLSSTANYPAQMEDVYSAIDFLKSHAEQYHIDANQIGVLGRSAGGCLSLMAGMNVKTCYAIKAACSMYGIADLPLWIQHEIYSHTFSNAVTAIDTLGGRFAGGTDETVLENAALASPINHINEGMAHLLILHGDNDPIVPLQQSEKLYEKIKEKKMENKVDFYIVANAGHGSKEFFQDKIKRIIIEYFKLHLKKEEGKSE</sequence>
<organism evidence="3 4">
    <name type="scientific">Clostridium innocuum</name>
    <dbReference type="NCBI Taxonomy" id="1522"/>
    <lineage>
        <taxon>Bacteria</taxon>
        <taxon>Bacillati</taxon>
        <taxon>Bacillota</taxon>
        <taxon>Clostridia</taxon>
        <taxon>Eubacteriales</taxon>
        <taxon>Clostridiaceae</taxon>
        <taxon>Clostridium</taxon>
    </lineage>
</organism>
<dbReference type="GO" id="GO:0016787">
    <property type="term" value="F:hydrolase activity"/>
    <property type="evidence" value="ECO:0007669"/>
    <property type="project" value="UniProtKB-KW"/>
</dbReference>
<dbReference type="RefSeq" id="WP_044904162.1">
    <property type="nucleotide sequence ID" value="NZ_JQIF01000017.1"/>
</dbReference>
<dbReference type="PANTHER" id="PTHR48081:SF13">
    <property type="entry name" value="ALPHA_BETA HYDROLASE"/>
    <property type="match status" value="1"/>
</dbReference>
<name>A0A099I9M3_CLOIN</name>
<comment type="caution">
    <text evidence="3">The sequence shown here is derived from an EMBL/GenBank/DDBJ whole genome shotgun (WGS) entry which is preliminary data.</text>
</comment>
<protein>
    <recommendedName>
        <fullName evidence="2">BD-FAE-like domain-containing protein</fullName>
    </recommendedName>
</protein>
<evidence type="ECO:0000313" key="4">
    <source>
        <dbReference type="Proteomes" id="UP000030008"/>
    </source>
</evidence>
<keyword evidence="1" id="KW-0378">Hydrolase</keyword>
<dbReference type="Gene3D" id="3.40.50.1820">
    <property type="entry name" value="alpha/beta hydrolase"/>
    <property type="match status" value="1"/>
</dbReference>
<dbReference type="AlphaFoldDB" id="A0A099I9M3"/>
<dbReference type="PANTHER" id="PTHR48081">
    <property type="entry name" value="AB HYDROLASE SUPERFAMILY PROTEIN C4A8.06C"/>
    <property type="match status" value="1"/>
</dbReference>
<evidence type="ECO:0000313" key="3">
    <source>
        <dbReference type="EMBL" id="KGJ54291.1"/>
    </source>
</evidence>
<dbReference type="InterPro" id="IPR050300">
    <property type="entry name" value="GDXG_lipolytic_enzyme"/>
</dbReference>
<dbReference type="InterPro" id="IPR029058">
    <property type="entry name" value="AB_hydrolase_fold"/>
</dbReference>
<proteinExistence type="predicted"/>
<accession>A0A099I9M3</accession>
<dbReference type="SUPFAM" id="SSF53474">
    <property type="entry name" value="alpha/beta-Hydrolases"/>
    <property type="match status" value="1"/>
</dbReference>